<reference evidence="1 2" key="1">
    <citation type="journal article" date="2011" name="PLoS Genet.">
        <title>Genomic analysis of the necrotrophic fungal pathogens Sclerotinia sclerotiorum and Botrytis cinerea.</title>
        <authorList>
            <person name="Amselem J."/>
            <person name="Cuomo C.A."/>
            <person name="van Kan J.A."/>
            <person name="Viaud M."/>
            <person name="Benito E.P."/>
            <person name="Couloux A."/>
            <person name="Coutinho P.M."/>
            <person name="de Vries R.P."/>
            <person name="Dyer P.S."/>
            <person name="Fillinger S."/>
            <person name="Fournier E."/>
            <person name="Gout L."/>
            <person name="Hahn M."/>
            <person name="Kohn L."/>
            <person name="Lapalu N."/>
            <person name="Plummer K.M."/>
            <person name="Pradier J.M."/>
            <person name="Quevillon E."/>
            <person name="Sharon A."/>
            <person name="Simon A."/>
            <person name="ten Have A."/>
            <person name="Tudzynski B."/>
            <person name="Tudzynski P."/>
            <person name="Wincker P."/>
            <person name="Andrew M."/>
            <person name="Anthouard V."/>
            <person name="Beever R.E."/>
            <person name="Beffa R."/>
            <person name="Benoit I."/>
            <person name="Bouzid O."/>
            <person name="Brault B."/>
            <person name="Chen Z."/>
            <person name="Choquer M."/>
            <person name="Collemare J."/>
            <person name="Cotton P."/>
            <person name="Danchin E.G."/>
            <person name="Da Silva C."/>
            <person name="Gautier A."/>
            <person name="Giraud C."/>
            <person name="Giraud T."/>
            <person name="Gonzalez C."/>
            <person name="Grossetete S."/>
            <person name="Guldener U."/>
            <person name="Henrissat B."/>
            <person name="Howlett B.J."/>
            <person name="Kodira C."/>
            <person name="Kretschmer M."/>
            <person name="Lappartient A."/>
            <person name="Leroch M."/>
            <person name="Levis C."/>
            <person name="Mauceli E."/>
            <person name="Neuveglise C."/>
            <person name="Oeser B."/>
            <person name="Pearson M."/>
            <person name="Poulain J."/>
            <person name="Poussereau N."/>
            <person name="Quesneville H."/>
            <person name="Rascle C."/>
            <person name="Schumacher J."/>
            <person name="Segurens B."/>
            <person name="Sexton A."/>
            <person name="Silva E."/>
            <person name="Sirven C."/>
            <person name="Soanes D.M."/>
            <person name="Talbot N.J."/>
            <person name="Templeton M."/>
            <person name="Yandava C."/>
            <person name="Yarden O."/>
            <person name="Zeng Q."/>
            <person name="Rollins J.A."/>
            <person name="Lebrun M.H."/>
            <person name="Dickman M."/>
        </authorList>
    </citation>
    <scope>NUCLEOTIDE SEQUENCE [LARGE SCALE GENOMIC DNA]</scope>
    <source>
        <strain evidence="1 2">B05.10</strain>
    </source>
</reference>
<accession>A0A384JG46</accession>
<reference evidence="1 2" key="3">
    <citation type="journal article" date="2017" name="Mol. Plant Pathol.">
        <title>A gapless genome sequence of the fungus Botrytis cinerea.</title>
        <authorList>
            <person name="Van Kan J.A."/>
            <person name="Stassen J.H."/>
            <person name="Mosbach A."/>
            <person name="Van Der Lee T.A."/>
            <person name="Faino L."/>
            <person name="Farmer A.D."/>
            <person name="Papasotiriou D.G."/>
            <person name="Zhou S."/>
            <person name="Seidl M.F."/>
            <person name="Cottam E."/>
            <person name="Edel D."/>
            <person name="Hahn M."/>
            <person name="Schwartz D.C."/>
            <person name="Dietrich R.A."/>
            <person name="Widdison S."/>
            <person name="Scalliet G."/>
        </authorList>
    </citation>
    <scope>NUCLEOTIDE SEQUENCE [LARGE SCALE GENOMIC DNA]</scope>
    <source>
        <strain evidence="1 2">B05.10</strain>
    </source>
</reference>
<dbReference type="AlphaFoldDB" id="A0A384JG46"/>
<gene>
    <name evidence="1" type="ORF">BCIN_04g05420</name>
</gene>
<name>A0A384JG46_BOTFB</name>
<evidence type="ECO:0000313" key="1">
    <source>
        <dbReference type="EMBL" id="ATZ49387.1"/>
    </source>
</evidence>
<keyword evidence="2" id="KW-1185">Reference proteome</keyword>
<organism evidence="1 2">
    <name type="scientific">Botryotinia fuckeliana (strain B05.10)</name>
    <name type="common">Noble rot fungus</name>
    <name type="synonym">Botrytis cinerea</name>
    <dbReference type="NCBI Taxonomy" id="332648"/>
    <lineage>
        <taxon>Eukaryota</taxon>
        <taxon>Fungi</taxon>
        <taxon>Dikarya</taxon>
        <taxon>Ascomycota</taxon>
        <taxon>Pezizomycotina</taxon>
        <taxon>Leotiomycetes</taxon>
        <taxon>Helotiales</taxon>
        <taxon>Sclerotiniaceae</taxon>
        <taxon>Botrytis</taxon>
    </lineage>
</organism>
<reference evidence="1 2" key="2">
    <citation type="journal article" date="2012" name="Eukaryot. Cell">
        <title>Genome update of Botrytis cinerea strains B05.10 and T4.</title>
        <authorList>
            <person name="Staats M."/>
            <person name="van Kan J.A."/>
        </authorList>
    </citation>
    <scope>NUCLEOTIDE SEQUENCE [LARGE SCALE GENOMIC DNA]</scope>
    <source>
        <strain evidence="1 2">B05.10</strain>
    </source>
</reference>
<evidence type="ECO:0000313" key="2">
    <source>
        <dbReference type="Proteomes" id="UP000001798"/>
    </source>
</evidence>
<dbReference type="RefSeq" id="XP_001557675.2">
    <property type="nucleotide sequence ID" value="XM_001557625.2"/>
</dbReference>
<dbReference type="GeneID" id="5438277"/>
<dbReference type="VEuPathDB" id="FungiDB:Bcin04g05420"/>
<dbReference type="KEGG" id="bfu:BCIN_04g05420"/>
<dbReference type="EMBL" id="CP009808">
    <property type="protein sequence ID" value="ATZ49387.1"/>
    <property type="molecule type" value="Genomic_DNA"/>
</dbReference>
<dbReference type="Proteomes" id="UP000001798">
    <property type="component" value="Chromosome 4"/>
</dbReference>
<proteinExistence type="predicted"/>
<dbReference type="OrthoDB" id="5302289at2759"/>
<protein>
    <submittedName>
        <fullName evidence="1">Uncharacterized protein</fullName>
    </submittedName>
</protein>
<sequence>MQLDKTIPFTTYYSVTMPFIQDSHLPLSSFAKTHLDNPDHFDPSLSLHTIMNGHLTSQEAYRQASIGTLSVSQALDIARDSEEEIRDPVVIGVLEVAINNIWRKLQEEPTTYVMTREEYGVFNYFQNRFQGVELATAARKRYWDSQHS</sequence>